<feature type="compositionally biased region" description="Basic residues" evidence="8">
    <location>
        <begin position="812"/>
        <end position="824"/>
    </location>
</feature>
<evidence type="ECO:0000256" key="3">
    <source>
        <dbReference type="ARBA" id="ARBA00022723"/>
    </source>
</evidence>
<evidence type="ECO:0000256" key="6">
    <source>
        <dbReference type="ARBA" id="ARBA00022786"/>
    </source>
</evidence>
<evidence type="ECO:0000256" key="1">
    <source>
        <dbReference type="ARBA" id="ARBA00004906"/>
    </source>
</evidence>
<dbReference type="InterPro" id="IPR044066">
    <property type="entry name" value="TRIAD_supradom"/>
</dbReference>
<dbReference type="InterPro" id="IPR051628">
    <property type="entry name" value="LUBAC_E3_Ligases"/>
</dbReference>
<comment type="pathway">
    <text evidence="1">Protein modification; protein ubiquitination.</text>
</comment>
<dbReference type="PANTHER" id="PTHR22770">
    <property type="entry name" value="UBIQUITIN CONJUGATING ENZYME 7 INTERACTING PROTEIN-RELATED"/>
    <property type="match status" value="1"/>
</dbReference>
<dbReference type="GO" id="GO:0008270">
    <property type="term" value="F:zinc ion binding"/>
    <property type="evidence" value="ECO:0007669"/>
    <property type="project" value="UniProtKB-KW"/>
</dbReference>
<feature type="domain" description="RING-type" evidence="9">
    <location>
        <begin position="552"/>
        <end position="764"/>
    </location>
</feature>
<dbReference type="Pfam" id="PF26112">
    <property type="entry name" value="UBA_RNF216"/>
    <property type="match status" value="1"/>
</dbReference>
<dbReference type="InterPro" id="IPR047545">
    <property type="entry name" value="BRcat_RBR_RNF216"/>
</dbReference>
<dbReference type="PROSITE" id="PS51873">
    <property type="entry name" value="TRIAD"/>
    <property type="match status" value="1"/>
</dbReference>
<comment type="caution">
    <text evidence="10">The sequence shown here is derived from an EMBL/GenBank/DDBJ whole genome shotgun (WGS) entry which is preliminary data.</text>
</comment>
<keyword evidence="3" id="KW-0479">Metal-binding</keyword>
<dbReference type="EMBL" id="CAJNOT010000270">
    <property type="protein sequence ID" value="CAF0921552.1"/>
    <property type="molecule type" value="Genomic_DNA"/>
</dbReference>
<dbReference type="PANTHER" id="PTHR22770:SF47">
    <property type="entry name" value="E3 UBIQUITIN-PROTEIN LIGASE RNF216"/>
    <property type="match status" value="1"/>
</dbReference>
<dbReference type="AlphaFoldDB" id="A0A814B3P9"/>
<name>A0A814B3P9_9BILA</name>
<keyword evidence="7" id="KW-0862">Zinc</keyword>
<feature type="region of interest" description="Disordered" evidence="8">
    <location>
        <begin position="799"/>
        <end position="824"/>
    </location>
</feature>
<keyword evidence="6" id="KW-0833">Ubl conjugation pathway</keyword>
<keyword evidence="2" id="KW-0808">Transferase</keyword>
<reference evidence="10" key="1">
    <citation type="submission" date="2021-02" db="EMBL/GenBank/DDBJ databases">
        <authorList>
            <person name="Nowell W R."/>
        </authorList>
    </citation>
    <scope>NUCLEOTIDE SEQUENCE</scope>
</reference>
<evidence type="ECO:0000256" key="2">
    <source>
        <dbReference type="ARBA" id="ARBA00022679"/>
    </source>
</evidence>
<dbReference type="Gene3D" id="3.30.40.10">
    <property type="entry name" value="Zinc/RING finger domain, C3HC4 (zinc finger)"/>
    <property type="match status" value="1"/>
</dbReference>
<dbReference type="Gene3D" id="1.20.120.1750">
    <property type="match status" value="1"/>
</dbReference>
<sequence length="824" mass="96755">MADANIHPSVILIRDRLHDIFPEIEIPLDIIGWHIRQSTSIEAICSHFVSEILSFGQVTDPRQTTNDIQEQIISSSSCTPKQTTINDDTLKTLYDVFNTIPHDYIENIYIQFKNSNNPNWYDDIVNELLSYNLIKPSINKRSYDDMIIDDIIFIPDEYNRLLAILPDIDPDYALECYMRYRETSSDKTDLNILITSLIENGYIKLIDKLERLHNERLKENLREPKFEINEFLKTFPNPLEYFYDRTKNLSESYKKHAYIYLANAFARVSIDYIKQILSNNNYRFAPSIKQLQEEFQTYHINQNKQGKKSNDAVLKRLNQRARAPISIPDIPDEIFYKELCYVKHEDEIIEIIMSSKDIDTASVNDFDPNRALGLWHILATNLDMWKDKLTPTITYSIHDQLPDGRLRLNDLVEYYTRRPFRGFVPTDIRGIDTQSISKSSRFQWRGNGLLKLFTSEFGIIFVDNETPIDQPYQWIGTMFSSTLFTNAGVDLMTRTRQPPTYVLNNFVEFCQEDPIRSSNTLRNFCFFCLNKYLTRKQEFRDEQIRIATENGTLQTCDCCCDDQLLDDDMISCDNNHRFCQTCIRNYIENGFISNGECFFTCLNSTCKYEYSTSLMNHLLSPTLLSRLLIKIQQEELRLANIPNFEQCKYCTFGTIIDDPNERVFRCLNQECLKETCRACGEPNHIPLRCDEVEKKDELDMRTFIENRVSEAMIRVCYKCKQRFYKLEGCNKMTCACGASMCYICRQPIHGYEHFNNNEKCGANTDVVKLHQEEMHLAYEEAKKVYIERHPETRDLVLKYDPQQHLAGSKPKNTSKRKRGRHRYE</sequence>
<evidence type="ECO:0000259" key="9">
    <source>
        <dbReference type="PROSITE" id="PS51873"/>
    </source>
</evidence>
<dbReference type="SUPFAM" id="SSF57850">
    <property type="entry name" value="RING/U-box"/>
    <property type="match status" value="2"/>
</dbReference>
<evidence type="ECO:0000313" key="11">
    <source>
        <dbReference type="Proteomes" id="UP000663864"/>
    </source>
</evidence>
<protein>
    <recommendedName>
        <fullName evidence="9">RING-type domain-containing protein</fullName>
    </recommendedName>
</protein>
<evidence type="ECO:0000256" key="4">
    <source>
        <dbReference type="ARBA" id="ARBA00022737"/>
    </source>
</evidence>
<organism evidence="10 11">
    <name type="scientific">Rotaria sordida</name>
    <dbReference type="NCBI Taxonomy" id="392033"/>
    <lineage>
        <taxon>Eukaryota</taxon>
        <taxon>Metazoa</taxon>
        <taxon>Spiralia</taxon>
        <taxon>Gnathifera</taxon>
        <taxon>Rotifera</taxon>
        <taxon>Eurotatoria</taxon>
        <taxon>Bdelloidea</taxon>
        <taxon>Philodinida</taxon>
        <taxon>Philodinidae</taxon>
        <taxon>Rotaria</taxon>
    </lineage>
</organism>
<evidence type="ECO:0000313" key="10">
    <source>
        <dbReference type="EMBL" id="CAF0921552.1"/>
    </source>
</evidence>
<dbReference type="GO" id="GO:0016740">
    <property type="term" value="F:transferase activity"/>
    <property type="evidence" value="ECO:0007669"/>
    <property type="project" value="UniProtKB-KW"/>
</dbReference>
<evidence type="ECO:0000256" key="8">
    <source>
        <dbReference type="SAM" id="MobiDB-lite"/>
    </source>
</evidence>
<keyword evidence="5" id="KW-0863">Zinc-finger</keyword>
<dbReference type="InterPro" id="IPR047546">
    <property type="entry name" value="Rcat_RBR_RNF216"/>
</dbReference>
<dbReference type="Proteomes" id="UP000663864">
    <property type="component" value="Unassembled WGS sequence"/>
</dbReference>
<dbReference type="InterPro" id="IPR013083">
    <property type="entry name" value="Znf_RING/FYVE/PHD"/>
</dbReference>
<dbReference type="CDD" id="cd20339">
    <property type="entry name" value="BRcat_RBR_RNF216"/>
    <property type="match status" value="1"/>
</dbReference>
<evidence type="ECO:0000256" key="7">
    <source>
        <dbReference type="ARBA" id="ARBA00022833"/>
    </source>
</evidence>
<keyword evidence="4" id="KW-0677">Repeat</keyword>
<dbReference type="Pfam" id="PF26200">
    <property type="entry name" value="Rcat_RNF216"/>
    <property type="match status" value="1"/>
</dbReference>
<dbReference type="InterPro" id="IPR058758">
    <property type="entry name" value="UBA_RNF216"/>
</dbReference>
<dbReference type="CDD" id="cd20353">
    <property type="entry name" value="Rcat_RBR_RNF216"/>
    <property type="match status" value="1"/>
</dbReference>
<evidence type="ECO:0000256" key="5">
    <source>
        <dbReference type="ARBA" id="ARBA00022771"/>
    </source>
</evidence>
<gene>
    <name evidence="10" type="ORF">ZHD862_LOCUS8423</name>
</gene>
<proteinExistence type="predicted"/>
<accession>A0A814B3P9</accession>